<proteinExistence type="predicted"/>
<sequence length="785" mass="91326">MHQVFQERNVGCKDRSEERLFPHSNTPRIPTLTKIPIRRDGIRIPLSSIRSCPSSNYIHQDFQRNYYCLEKQRYNGLHLHRRHVNPSFLIGRTMGSYNDHRPRFIIPRLAVAIRKMCIGPNSINRLPWSFSRLCIRMHSYSIREDKHNIRTLKRAYSSKKIKKIYQVPTRGQIHRQIGIPFSSQSLHSSLSPQTKERHVNCGSKERLEFKHVDQPRSKERSINPSAHSSGEHWCTFRARMANSDHSQFRCFPTGIRHPRLFKYSGGQIRLDGGFTYQSERTPGNPLLFSSSRPTQQLSSSHQFRNSGRQYHSPQLSKERLWNVRSSRIDLKGYLVDSAKTKMVDFKGGIHSIPSKHDRRSVKSIMRLAFFRRSTRPYSQRIRLPYVSLGNRLNQLLRSSSWSNSSNNHPHHQIEGSWDISSSQLALLSLVLSTAENIGKQYKCSKKFAHYRAIHRIVQQIRESGNDCLQSEWHSISQLTDFSIIVSLSPSTLKEYAKIYGLFSWFITAFDFHKESERAMDFFCGYLSNHKKGYLIQKAKNAIQFFIDLEGWELKLPRRYGRVVKDSKRIWSLIDRKKIERDPIRSSHIAAYISMCNPQSPDECFVFALMAAILVIGFRLFARPGELCELKWSDVEIDKPKKNWININLSGHKTDFFFNDRPHPIDPVISVNSFCLVQILKTYMNLVKEFKSSDSPLFSFRDNQFLTTTQISELIRNAIRLVDSKTKVSGHSLRIGISTEISSKGMSIEVNKIMGRWVSDKSILRYSRRIGFVENNFSTKLFNTRN</sequence>
<dbReference type="InterPro" id="IPR013762">
    <property type="entry name" value="Integrase-like_cat_sf"/>
</dbReference>
<evidence type="ECO:0000313" key="5">
    <source>
        <dbReference type="Proteomes" id="UP000444721"/>
    </source>
</evidence>
<dbReference type="Gene3D" id="1.10.443.10">
    <property type="entry name" value="Intergrase catalytic core"/>
    <property type="match status" value="1"/>
</dbReference>
<evidence type="ECO:0000256" key="2">
    <source>
        <dbReference type="SAM" id="MobiDB-lite"/>
    </source>
</evidence>
<evidence type="ECO:0000313" key="4">
    <source>
        <dbReference type="EMBL" id="KAF0984288.1"/>
    </source>
</evidence>
<dbReference type="PANTHER" id="PTHR34605:SF3">
    <property type="entry name" value="P CELL-TYPE AGGLUTINATION PROTEIN MAP4-LIKE-RELATED"/>
    <property type="match status" value="1"/>
</dbReference>
<feature type="compositionally biased region" description="Low complexity" evidence="2">
    <location>
        <begin position="289"/>
        <end position="300"/>
    </location>
</feature>
<dbReference type="AlphaFoldDB" id="A0A6A5CG19"/>
<dbReference type="VEuPathDB" id="AmoebaDB:NF0001290"/>
<dbReference type="InterPro" id="IPR011010">
    <property type="entry name" value="DNA_brk_join_enz"/>
</dbReference>
<dbReference type="InterPro" id="IPR052925">
    <property type="entry name" value="Phage_Integrase-like_Recomb"/>
</dbReference>
<dbReference type="GO" id="GO:0015074">
    <property type="term" value="P:DNA integration"/>
    <property type="evidence" value="ECO:0007669"/>
    <property type="project" value="InterPro"/>
</dbReference>
<dbReference type="PROSITE" id="PS51898">
    <property type="entry name" value="TYR_RECOMBINASE"/>
    <property type="match status" value="1"/>
</dbReference>
<dbReference type="EMBL" id="VFQX01000003">
    <property type="protein sequence ID" value="KAF0984288.1"/>
    <property type="molecule type" value="Genomic_DNA"/>
</dbReference>
<name>A0A6A5CG19_NAEFO</name>
<dbReference type="GO" id="GO:0006310">
    <property type="term" value="P:DNA recombination"/>
    <property type="evidence" value="ECO:0007669"/>
    <property type="project" value="UniProtKB-KW"/>
</dbReference>
<dbReference type="GO" id="GO:0003677">
    <property type="term" value="F:DNA binding"/>
    <property type="evidence" value="ECO:0007669"/>
    <property type="project" value="InterPro"/>
</dbReference>
<evidence type="ECO:0000259" key="3">
    <source>
        <dbReference type="PROSITE" id="PS51898"/>
    </source>
</evidence>
<dbReference type="VEuPathDB" id="AmoebaDB:FDP41_007465"/>
<dbReference type="InterPro" id="IPR002104">
    <property type="entry name" value="Integrase_catalytic"/>
</dbReference>
<feature type="region of interest" description="Disordered" evidence="2">
    <location>
        <begin position="281"/>
        <end position="311"/>
    </location>
</feature>
<evidence type="ECO:0000256" key="1">
    <source>
        <dbReference type="ARBA" id="ARBA00023172"/>
    </source>
</evidence>
<dbReference type="PANTHER" id="PTHR34605">
    <property type="entry name" value="PHAGE_INTEGRASE DOMAIN-CONTAINING PROTEIN"/>
    <property type="match status" value="1"/>
</dbReference>
<dbReference type="VEuPathDB" id="AmoebaDB:NfTy_003310"/>
<accession>A0A6A5CG19</accession>
<organism evidence="4 5">
    <name type="scientific">Naegleria fowleri</name>
    <name type="common">Brain eating amoeba</name>
    <dbReference type="NCBI Taxonomy" id="5763"/>
    <lineage>
        <taxon>Eukaryota</taxon>
        <taxon>Discoba</taxon>
        <taxon>Heterolobosea</taxon>
        <taxon>Tetramitia</taxon>
        <taxon>Eutetramitia</taxon>
        <taxon>Vahlkampfiidae</taxon>
        <taxon>Naegleria</taxon>
    </lineage>
</organism>
<dbReference type="Pfam" id="PF00589">
    <property type="entry name" value="Phage_integrase"/>
    <property type="match status" value="1"/>
</dbReference>
<dbReference type="GeneID" id="68114683"/>
<dbReference type="RefSeq" id="XP_044569001.1">
    <property type="nucleotide sequence ID" value="XM_044711213.1"/>
</dbReference>
<feature type="compositionally biased region" description="Polar residues" evidence="2">
    <location>
        <begin position="301"/>
        <end position="311"/>
    </location>
</feature>
<keyword evidence="5" id="KW-1185">Reference proteome</keyword>
<dbReference type="Proteomes" id="UP000444721">
    <property type="component" value="Unassembled WGS sequence"/>
</dbReference>
<dbReference type="VEuPathDB" id="AmoebaDB:NF0001300"/>
<feature type="domain" description="Tyr recombinase" evidence="3">
    <location>
        <begin position="578"/>
        <end position="780"/>
    </location>
</feature>
<protein>
    <recommendedName>
        <fullName evidence="3">Tyr recombinase domain-containing protein</fullName>
    </recommendedName>
</protein>
<comment type="caution">
    <text evidence="4">The sequence shown here is derived from an EMBL/GenBank/DDBJ whole genome shotgun (WGS) entry which is preliminary data.</text>
</comment>
<dbReference type="SUPFAM" id="SSF56349">
    <property type="entry name" value="DNA breaking-rejoining enzymes"/>
    <property type="match status" value="1"/>
</dbReference>
<gene>
    <name evidence="4" type="ORF">FDP41_007465</name>
</gene>
<dbReference type="OrthoDB" id="2681442at2759"/>
<reference evidence="4 5" key="1">
    <citation type="journal article" date="2019" name="Sci. Rep.">
        <title>Nanopore sequencing improves the draft genome of the human pathogenic amoeba Naegleria fowleri.</title>
        <authorList>
            <person name="Liechti N."/>
            <person name="Schurch N."/>
            <person name="Bruggmann R."/>
            <person name="Wittwer M."/>
        </authorList>
    </citation>
    <scope>NUCLEOTIDE SEQUENCE [LARGE SCALE GENOMIC DNA]</scope>
    <source>
        <strain evidence="4 5">ATCC 30894</strain>
    </source>
</reference>
<keyword evidence="1" id="KW-0233">DNA recombination</keyword>